<evidence type="ECO:0000256" key="4">
    <source>
        <dbReference type="ARBA" id="ARBA00023136"/>
    </source>
</evidence>
<evidence type="ECO:0000313" key="7">
    <source>
        <dbReference type="EMBL" id="QII44029.1"/>
    </source>
</evidence>
<proteinExistence type="predicted"/>
<dbReference type="GO" id="GO:0005506">
    <property type="term" value="F:iron ion binding"/>
    <property type="evidence" value="ECO:0007669"/>
    <property type="project" value="InterPro"/>
</dbReference>
<keyword evidence="8" id="KW-1185">Reference proteome</keyword>
<feature type="transmembrane region" description="Helical" evidence="5">
    <location>
        <begin position="81"/>
        <end position="106"/>
    </location>
</feature>
<dbReference type="EMBL" id="CP049616">
    <property type="protein sequence ID" value="QII44029.1"/>
    <property type="molecule type" value="Genomic_DNA"/>
</dbReference>
<dbReference type="Pfam" id="PF04116">
    <property type="entry name" value="FA_hydroxylase"/>
    <property type="match status" value="1"/>
</dbReference>
<accession>A0A6G7J068</accession>
<feature type="transmembrane region" description="Helical" evidence="5">
    <location>
        <begin position="146"/>
        <end position="176"/>
    </location>
</feature>
<dbReference type="KEGG" id="mut:GVT53_04855"/>
<reference evidence="7 8" key="1">
    <citation type="submission" date="2020-02" db="EMBL/GenBank/DDBJ databases">
        <title>Complete genome of Muricauda sp. 501str8.</title>
        <authorList>
            <person name="Dong B."/>
            <person name="Zhu S."/>
            <person name="Yang J."/>
            <person name="Chen J."/>
        </authorList>
    </citation>
    <scope>NUCLEOTIDE SEQUENCE [LARGE SCALE GENOMIC DNA]</scope>
    <source>
        <strain evidence="7 8">501str8</strain>
    </source>
</reference>
<dbReference type="AlphaFoldDB" id="A0A6G7J068"/>
<organism evidence="7 8">
    <name type="scientific">Flagellimonas oceani</name>
    <dbReference type="NCBI Taxonomy" id="2698672"/>
    <lineage>
        <taxon>Bacteria</taxon>
        <taxon>Pseudomonadati</taxon>
        <taxon>Bacteroidota</taxon>
        <taxon>Flavobacteriia</taxon>
        <taxon>Flavobacteriales</taxon>
        <taxon>Flavobacteriaceae</taxon>
        <taxon>Flagellimonas</taxon>
    </lineage>
</organism>
<dbReference type="PANTHER" id="PTHR11863">
    <property type="entry name" value="STEROL DESATURASE"/>
    <property type="match status" value="1"/>
</dbReference>
<dbReference type="GO" id="GO:0008610">
    <property type="term" value="P:lipid biosynthetic process"/>
    <property type="evidence" value="ECO:0007669"/>
    <property type="project" value="InterPro"/>
</dbReference>
<feature type="transmembrane region" description="Helical" evidence="5">
    <location>
        <begin position="52"/>
        <end position="69"/>
    </location>
</feature>
<evidence type="ECO:0000259" key="6">
    <source>
        <dbReference type="Pfam" id="PF04116"/>
    </source>
</evidence>
<feature type="domain" description="Fatty acid hydroxylase" evidence="6">
    <location>
        <begin position="91"/>
        <end position="222"/>
    </location>
</feature>
<evidence type="ECO:0000256" key="3">
    <source>
        <dbReference type="ARBA" id="ARBA00022989"/>
    </source>
</evidence>
<feature type="transmembrane region" description="Helical" evidence="5">
    <location>
        <begin position="12"/>
        <end position="32"/>
    </location>
</feature>
<evidence type="ECO:0000256" key="5">
    <source>
        <dbReference type="SAM" id="Phobius"/>
    </source>
</evidence>
<comment type="subcellular location">
    <subcellularLocation>
        <location evidence="1">Membrane</location>
    </subcellularLocation>
</comment>
<keyword evidence="4 5" id="KW-0472">Membrane</keyword>
<dbReference type="InterPro" id="IPR050307">
    <property type="entry name" value="Sterol_Desaturase_Related"/>
</dbReference>
<sequence length="264" mass="30070">METLKNLPTPLEILLDPISLIVLGIYAALMIWEGLFPARELPKIKNWKTQGLLTFAVFFYLSSYLPLIWDGYISKYQIFDLSFLGDIGGAVVGVFIYEFGLFIWHYSLHKSDFLWKVFHQMHHSAERMDTYGAFYFSPMDMAGFTLLGSLCLVGVAGFTPGASTLILLTTVFLGIFQHSNIVTPQWLGYVIQRPESHTVHHAKGIHAYNYSDLPIFDIIFGTFNNPKGYLHETGFYNGASKRIKDMLLFKDVSEEINKNEKDEA</sequence>
<name>A0A6G7J068_9FLAO</name>
<evidence type="ECO:0000256" key="1">
    <source>
        <dbReference type="ARBA" id="ARBA00004370"/>
    </source>
</evidence>
<dbReference type="GO" id="GO:0016491">
    <property type="term" value="F:oxidoreductase activity"/>
    <property type="evidence" value="ECO:0007669"/>
    <property type="project" value="InterPro"/>
</dbReference>
<protein>
    <submittedName>
        <fullName evidence="7">Sterol desaturase family protein</fullName>
    </submittedName>
</protein>
<gene>
    <name evidence="7" type="ORF">GVT53_04855</name>
</gene>
<evidence type="ECO:0000256" key="2">
    <source>
        <dbReference type="ARBA" id="ARBA00022692"/>
    </source>
</evidence>
<keyword evidence="3 5" id="KW-1133">Transmembrane helix</keyword>
<keyword evidence="2 5" id="KW-0812">Transmembrane</keyword>
<evidence type="ECO:0000313" key="8">
    <source>
        <dbReference type="Proteomes" id="UP000502928"/>
    </source>
</evidence>
<dbReference type="GO" id="GO:0016020">
    <property type="term" value="C:membrane"/>
    <property type="evidence" value="ECO:0007669"/>
    <property type="project" value="UniProtKB-SubCell"/>
</dbReference>
<dbReference type="RefSeq" id="WP_166247690.1">
    <property type="nucleotide sequence ID" value="NZ_CP049616.1"/>
</dbReference>
<dbReference type="Proteomes" id="UP000502928">
    <property type="component" value="Chromosome"/>
</dbReference>
<dbReference type="InterPro" id="IPR006694">
    <property type="entry name" value="Fatty_acid_hydroxylase"/>
</dbReference>